<evidence type="ECO:0000313" key="2">
    <source>
        <dbReference type="Proteomes" id="UP000592780"/>
    </source>
</evidence>
<proteinExistence type="predicted"/>
<reference evidence="1 2" key="1">
    <citation type="submission" date="2020-08" db="EMBL/GenBank/DDBJ databases">
        <title>Genomic Encyclopedia of Type Strains, Phase IV (KMG-V): Genome sequencing to study the core and pangenomes of soil and plant-associated prokaryotes.</title>
        <authorList>
            <person name="Whitman W."/>
        </authorList>
    </citation>
    <scope>NUCLEOTIDE SEQUENCE [LARGE SCALE GENOMIC DNA]</scope>
    <source>
        <strain evidence="1 2">JPY158</strain>
    </source>
</reference>
<dbReference type="AlphaFoldDB" id="A0A7W8QFL8"/>
<gene>
    <name evidence="1" type="ORF">HDG40_007648</name>
</gene>
<sequence>MDQPVDIINATIDDLIAQDVELPAFSTLDRIAEQIHAKTQARLFRRVAARLTDEQKRDLDRLLARDLSSRQSAHNRIKRHARRPSRQHLDLLIDQITWLDEIGGFTVALAGVPASKLRSLAMQAMALDASALRKDTLPDKRYTLIVALLNRIRVCTRDDLADMFVRRMGAIRKRASDELEIVQRRQREKVEDLVVLLGGVVDIVADEADEKTIAQSIRQWLAPKGDLEPLRESCAEIRAFSGRNYLPLLWKHFRAHRSVLMRLARALQWDSTSQVRTLLDALDVVLESETLHREWIDASVDLSFAAARWRKLLRRAHGEGAPTNRRYLELCVFSYMAEELRVGDLCVSGSDAYADYRDYLLPWRQCEQKLPDYCAKVGLPETGSEFVAQLRQWLTDAARKLDDEYPRKREHVTIDQKGEPVLRKTIAREIPASAIALQERINARLPTQVVWKCLESGMYDAAASHRSACLTVFTIDPTTTNY</sequence>
<accession>A0A7W8QFL8</accession>
<dbReference type="EMBL" id="JACHDD010000027">
    <property type="protein sequence ID" value="MBB5429451.1"/>
    <property type="molecule type" value="Genomic_DNA"/>
</dbReference>
<evidence type="ECO:0000313" key="1">
    <source>
        <dbReference type="EMBL" id="MBB5429451.1"/>
    </source>
</evidence>
<name>A0A7W8QFL8_PARAM</name>
<protein>
    <submittedName>
        <fullName evidence="1">Uncharacterized protein</fullName>
    </submittedName>
</protein>
<comment type="caution">
    <text evidence="1">The sequence shown here is derived from an EMBL/GenBank/DDBJ whole genome shotgun (WGS) entry which is preliminary data.</text>
</comment>
<dbReference type="Proteomes" id="UP000592780">
    <property type="component" value="Unassembled WGS sequence"/>
</dbReference>
<organism evidence="1 2">
    <name type="scientific">Paraburkholderia atlantica</name>
    <dbReference type="NCBI Taxonomy" id="2654982"/>
    <lineage>
        <taxon>Bacteria</taxon>
        <taxon>Pseudomonadati</taxon>
        <taxon>Pseudomonadota</taxon>
        <taxon>Betaproteobacteria</taxon>
        <taxon>Burkholderiales</taxon>
        <taxon>Burkholderiaceae</taxon>
        <taxon>Paraburkholderia</taxon>
    </lineage>
</organism>
<keyword evidence="2" id="KW-1185">Reference proteome</keyword>